<keyword evidence="5" id="KW-0539">Nucleus</keyword>
<evidence type="ECO:0000313" key="7">
    <source>
        <dbReference type="EMBL" id="PWN96301.1"/>
    </source>
</evidence>
<dbReference type="Pfam" id="PF06870">
    <property type="entry name" value="RNA_pol_I_A49"/>
    <property type="match status" value="1"/>
</dbReference>
<feature type="compositionally biased region" description="Basic and acidic residues" evidence="6">
    <location>
        <begin position="25"/>
        <end position="48"/>
    </location>
</feature>
<evidence type="ECO:0000256" key="4">
    <source>
        <dbReference type="ARBA" id="ARBA00023163"/>
    </source>
</evidence>
<reference evidence="7 8" key="1">
    <citation type="journal article" date="2018" name="Mol. Biol. Evol.">
        <title>Broad Genomic Sampling Reveals a Smut Pathogenic Ancestry of the Fungal Clade Ustilaginomycotina.</title>
        <authorList>
            <person name="Kijpornyongpan T."/>
            <person name="Mondo S.J."/>
            <person name="Barry K."/>
            <person name="Sandor L."/>
            <person name="Lee J."/>
            <person name="Lipzen A."/>
            <person name="Pangilinan J."/>
            <person name="LaButti K."/>
            <person name="Hainaut M."/>
            <person name="Henrissat B."/>
            <person name="Grigoriev I.V."/>
            <person name="Spatafora J.W."/>
            <person name="Aime M.C."/>
        </authorList>
    </citation>
    <scope>NUCLEOTIDE SEQUENCE [LARGE SCALE GENOMIC DNA]</scope>
    <source>
        <strain evidence="7 8">MCA 4186</strain>
    </source>
</reference>
<comment type="similarity">
    <text evidence="2">Belongs to the eukaryotic RPA49/POLR1E RNA polymerase subunit family.</text>
</comment>
<dbReference type="OrthoDB" id="532500at2759"/>
<dbReference type="GO" id="GO:0005730">
    <property type="term" value="C:nucleolus"/>
    <property type="evidence" value="ECO:0007669"/>
    <property type="project" value="UniProtKB-SubCell"/>
</dbReference>
<keyword evidence="3" id="KW-0240">DNA-directed RNA polymerase</keyword>
<evidence type="ECO:0000313" key="8">
    <source>
        <dbReference type="Proteomes" id="UP000245946"/>
    </source>
</evidence>
<dbReference type="PANTHER" id="PTHR14440">
    <property type="entry name" value="DNA-DIRECTED RNA POLYMERASE I SUBUNIT RPA49"/>
    <property type="match status" value="1"/>
</dbReference>
<evidence type="ECO:0008006" key="9">
    <source>
        <dbReference type="Google" id="ProtNLM"/>
    </source>
</evidence>
<sequence length="551" mass="60396">MDQSPPDVKRQLGEASAGSPPKKRKTDEKQRARDEKKAKKQEKRERKAVSLQRSQELRKLSKNTDKYNNKSKEEKRTKPGKADEASGAAAVSQPRPAPKPQAGQAALRLEGDESAVGPVLAEFGDFAPHSGTQYTLYSKAPGKTASFDDSMLLVGETDTITYVSNNWLSGRAGPSQEPETRLAARDYSGEYLVGVHDPATSTVTLRAAPLFLFKRRVKALSDMTSSLAATRDNAAIDWETRQNQRRDLGDAFGNRKTKLKAKAQDRMKVDTGNMGAVMDSMRQQIEDSSRGMADADAVKAEADAQRAIPPPNFDATEPSEAYPIASIVPNAIFYALNIAPLLKAEDQGHLRKLLPGPGPSHSDWLVSRTWDAVQRALYGTKGEGGAESILKTSGSKDEGKLRLRMCLFMALLWAFRRSSALVARDREALSEKLRLQGTNSGEVIMEDLLSRFAERQRGGKKYAVTTYQDTKLLSHIFALSLHLDGFSVDYGALASDLGLGPPKVAEIYKSLGCKSDIATGQHADGSARKERRMVLRVPFELPKPKRGPAKR</sequence>
<dbReference type="GO" id="GO:0006351">
    <property type="term" value="P:DNA-templated transcription"/>
    <property type="evidence" value="ECO:0007669"/>
    <property type="project" value="InterPro"/>
</dbReference>
<protein>
    <recommendedName>
        <fullName evidence="9">RNA polymerase I associated factor, A49-like protein</fullName>
    </recommendedName>
</protein>
<comment type="subcellular location">
    <subcellularLocation>
        <location evidence="1">Nucleus</location>
        <location evidence="1">Nucleolus</location>
    </subcellularLocation>
</comment>
<accession>A0A316Z414</accession>
<keyword evidence="4" id="KW-0804">Transcription</keyword>
<dbReference type="EMBL" id="KZ819300">
    <property type="protein sequence ID" value="PWN96301.1"/>
    <property type="molecule type" value="Genomic_DNA"/>
</dbReference>
<dbReference type="Proteomes" id="UP000245946">
    <property type="component" value="Unassembled WGS sequence"/>
</dbReference>
<dbReference type="GeneID" id="37270607"/>
<evidence type="ECO:0000256" key="3">
    <source>
        <dbReference type="ARBA" id="ARBA00022478"/>
    </source>
</evidence>
<dbReference type="RefSeq" id="XP_025596580.1">
    <property type="nucleotide sequence ID" value="XM_025743063.1"/>
</dbReference>
<dbReference type="GO" id="GO:0003677">
    <property type="term" value="F:DNA binding"/>
    <property type="evidence" value="ECO:0007669"/>
    <property type="project" value="InterPro"/>
</dbReference>
<feature type="compositionally biased region" description="Basic and acidic residues" evidence="6">
    <location>
        <begin position="55"/>
        <end position="84"/>
    </location>
</feature>
<evidence type="ECO:0000256" key="5">
    <source>
        <dbReference type="ARBA" id="ARBA00023242"/>
    </source>
</evidence>
<dbReference type="GO" id="GO:0000428">
    <property type="term" value="C:DNA-directed RNA polymerase complex"/>
    <property type="evidence" value="ECO:0007669"/>
    <property type="project" value="UniProtKB-KW"/>
</dbReference>
<evidence type="ECO:0000256" key="1">
    <source>
        <dbReference type="ARBA" id="ARBA00004604"/>
    </source>
</evidence>
<evidence type="ECO:0000256" key="6">
    <source>
        <dbReference type="SAM" id="MobiDB-lite"/>
    </source>
</evidence>
<name>A0A316Z414_9BASI</name>
<dbReference type="InterPro" id="IPR009668">
    <property type="entry name" value="RNA_pol-assoc_fac_A49-like"/>
</dbReference>
<keyword evidence="8" id="KW-1185">Reference proteome</keyword>
<proteinExistence type="inferred from homology"/>
<feature type="region of interest" description="Disordered" evidence="6">
    <location>
        <begin position="1"/>
        <end position="108"/>
    </location>
</feature>
<dbReference type="AlphaFoldDB" id="A0A316Z414"/>
<dbReference type="STRING" id="58919.A0A316Z414"/>
<evidence type="ECO:0000256" key="2">
    <source>
        <dbReference type="ARBA" id="ARBA00009430"/>
    </source>
</evidence>
<gene>
    <name evidence="7" type="ORF">FA09DRAFT_331524</name>
</gene>
<organism evidence="7 8">
    <name type="scientific">Tilletiopsis washingtonensis</name>
    <dbReference type="NCBI Taxonomy" id="58919"/>
    <lineage>
        <taxon>Eukaryota</taxon>
        <taxon>Fungi</taxon>
        <taxon>Dikarya</taxon>
        <taxon>Basidiomycota</taxon>
        <taxon>Ustilaginomycotina</taxon>
        <taxon>Exobasidiomycetes</taxon>
        <taxon>Entylomatales</taxon>
        <taxon>Entylomatales incertae sedis</taxon>
        <taxon>Tilletiopsis</taxon>
    </lineage>
</organism>